<evidence type="ECO:0000259" key="2">
    <source>
        <dbReference type="PROSITE" id="PS51384"/>
    </source>
</evidence>
<dbReference type="AlphaFoldDB" id="A0A1E3WIN4"/>
<dbReference type="InterPro" id="IPR039374">
    <property type="entry name" value="SIP_fam"/>
</dbReference>
<organism evidence="3 4">
    <name type="scientific">Vibrio scophthalmi</name>
    <dbReference type="NCBI Taxonomy" id="45658"/>
    <lineage>
        <taxon>Bacteria</taxon>
        <taxon>Pseudomonadati</taxon>
        <taxon>Pseudomonadota</taxon>
        <taxon>Gammaproteobacteria</taxon>
        <taxon>Vibrionales</taxon>
        <taxon>Vibrionaceae</taxon>
        <taxon>Vibrio</taxon>
    </lineage>
</organism>
<dbReference type="PROSITE" id="PS51384">
    <property type="entry name" value="FAD_FR"/>
    <property type="match status" value="1"/>
</dbReference>
<dbReference type="OrthoDB" id="9814826at2"/>
<dbReference type="PANTHER" id="PTHR30157">
    <property type="entry name" value="FERRIC REDUCTASE, NADPH-DEPENDENT"/>
    <property type="match status" value="1"/>
</dbReference>
<comment type="similarity">
    <text evidence="1">Belongs to the SIP oxidoreductase family.</text>
</comment>
<evidence type="ECO:0000313" key="4">
    <source>
        <dbReference type="Proteomes" id="UP000095131"/>
    </source>
</evidence>
<reference evidence="3 4" key="1">
    <citation type="submission" date="2016-08" db="EMBL/GenBank/DDBJ databases">
        <title>Genome sequencing of Vibrio scophthalmi strain FP3289, an isolated from Paralichthys olivaceus.</title>
        <authorList>
            <person name="Han H.-J."/>
        </authorList>
    </citation>
    <scope>NUCLEOTIDE SEQUENCE [LARGE SCALE GENOMIC DNA]</scope>
    <source>
        <strain evidence="3 4">FP3289</strain>
    </source>
</reference>
<dbReference type="Pfam" id="PF04954">
    <property type="entry name" value="SIP"/>
    <property type="match status" value="1"/>
</dbReference>
<feature type="domain" description="FAD-binding FR-type" evidence="2">
    <location>
        <begin position="10"/>
        <end position="129"/>
    </location>
</feature>
<comment type="caution">
    <text evidence="3">The sequence shown here is derived from an EMBL/GenBank/DDBJ whole genome shotgun (WGS) entry which is preliminary data.</text>
</comment>
<evidence type="ECO:0000256" key="1">
    <source>
        <dbReference type="ARBA" id="ARBA00035644"/>
    </source>
</evidence>
<dbReference type="EMBL" id="MDCJ01000007">
    <property type="protein sequence ID" value="ODS05674.1"/>
    <property type="molecule type" value="Genomic_DNA"/>
</dbReference>
<sequence length="260" mass="29022">MPQATRPQTSTSQAVTVRSNNIITPNMQRLVLQGDVLANFPSDCEGGYIKLLFNQNGSTDLSSLAEGERPMMRTYTIRRFMADENAIEVDFVRHITADNQCGFASRWAMNATLGDTIEIRGPGTISSLNLSADWFVLAADMTALPALSAKVRQLPAEAKGYVVVEVLSEEDIQDLVVPKGMEVHWVTSDLAEAVRQLNWLEGQASAWVACEFDAMRALRQYLRNDKAIERDFIYISSYWKNGVSEDGHKVIKQQDAQEND</sequence>
<dbReference type="Gene3D" id="3.40.50.80">
    <property type="entry name" value="Nucleotide-binding domain of ferredoxin-NADP reductase (FNR) module"/>
    <property type="match status" value="1"/>
</dbReference>
<dbReference type="InterPro" id="IPR017927">
    <property type="entry name" value="FAD-bd_FR_type"/>
</dbReference>
<protein>
    <submittedName>
        <fullName evidence="3">Vibriobactin utilization protein ViuB</fullName>
    </submittedName>
</protein>
<proteinExistence type="inferred from homology"/>
<dbReference type="Gene3D" id="2.40.30.10">
    <property type="entry name" value="Translation factors"/>
    <property type="match status" value="1"/>
</dbReference>
<evidence type="ECO:0000313" key="3">
    <source>
        <dbReference type="EMBL" id="ODS05674.1"/>
    </source>
</evidence>
<dbReference type="InterPro" id="IPR039261">
    <property type="entry name" value="FNR_nucleotide-bd"/>
</dbReference>
<dbReference type="InterPro" id="IPR017938">
    <property type="entry name" value="Riboflavin_synthase-like_b-brl"/>
</dbReference>
<dbReference type="RefSeq" id="WP_069448413.1">
    <property type="nucleotide sequence ID" value="NZ_MDCJ01000007.1"/>
</dbReference>
<dbReference type="PANTHER" id="PTHR30157:SF0">
    <property type="entry name" value="NADPH-DEPENDENT FERRIC-CHELATE REDUCTASE"/>
    <property type="match status" value="1"/>
</dbReference>
<gene>
    <name evidence="3" type="ORF">VSF3289_04815</name>
</gene>
<dbReference type="Proteomes" id="UP000095131">
    <property type="component" value="Unassembled WGS sequence"/>
</dbReference>
<dbReference type="Pfam" id="PF08021">
    <property type="entry name" value="FAD_binding_9"/>
    <property type="match status" value="1"/>
</dbReference>
<accession>A0A1E3WIN4</accession>
<dbReference type="CDD" id="cd06193">
    <property type="entry name" value="siderophore_interacting"/>
    <property type="match status" value="1"/>
</dbReference>
<dbReference type="InterPro" id="IPR007037">
    <property type="entry name" value="SIP_rossman_dom"/>
</dbReference>
<dbReference type="PATRIC" id="fig|45658.8.peg.4825"/>
<dbReference type="InterPro" id="IPR013113">
    <property type="entry name" value="SIP_FAD-bd"/>
</dbReference>
<dbReference type="SUPFAM" id="SSF63380">
    <property type="entry name" value="Riboflavin synthase domain-like"/>
    <property type="match status" value="1"/>
</dbReference>
<dbReference type="GO" id="GO:0016491">
    <property type="term" value="F:oxidoreductase activity"/>
    <property type="evidence" value="ECO:0007669"/>
    <property type="project" value="InterPro"/>
</dbReference>
<name>A0A1E3WIN4_9VIBR</name>